<keyword evidence="7 12" id="KW-0675">Receptor</keyword>
<evidence type="ECO:0000256" key="1">
    <source>
        <dbReference type="ARBA" id="ARBA00004651"/>
    </source>
</evidence>
<feature type="region of interest" description="Disordered" evidence="9">
    <location>
        <begin position="607"/>
        <end position="704"/>
    </location>
</feature>
<dbReference type="GO" id="GO:0007218">
    <property type="term" value="P:neuropeptide signaling pathway"/>
    <property type="evidence" value="ECO:0007669"/>
    <property type="project" value="TreeGrafter"/>
</dbReference>
<feature type="compositionally biased region" description="Polar residues" evidence="9">
    <location>
        <begin position="494"/>
        <end position="511"/>
    </location>
</feature>
<evidence type="ECO:0000256" key="6">
    <source>
        <dbReference type="ARBA" id="ARBA00023136"/>
    </source>
</evidence>
<evidence type="ECO:0000256" key="10">
    <source>
        <dbReference type="SAM" id="Phobius"/>
    </source>
</evidence>
<protein>
    <submittedName>
        <fullName evidence="12">G protein-coupled receptor-2</fullName>
    </submittedName>
</protein>
<dbReference type="SUPFAM" id="SSF81321">
    <property type="entry name" value="Family A G protein-coupled receptor-like"/>
    <property type="match status" value="1"/>
</dbReference>
<keyword evidence="5" id="KW-0297">G-protein coupled receptor</keyword>
<dbReference type="GO" id="GO:0042923">
    <property type="term" value="F:neuropeptide binding"/>
    <property type="evidence" value="ECO:0007669"/>
    <property type="project" value="TreeGrafter"/>
</dbReference>
<keyword evidence="6 10" id="KW-0472">Membrane</keyword>
<dbReference type="PANTHER" id="PTHR24229">
    <property type="entry name" value="NEUROPEPTIDES RECEPTOR"/>
    <property type="match status" value="1"/>
</dbReference>
<dbReference type="InterPro" id="IPR017452">
    <property type="entry name" value="GPCR_Rhodpsn_7TM"/>
</dbReference>
<feature type="compositionally biased region" description="Low complexity" evidence="9">
    <location>
        <begin position="541"/>
        <end position="572"/>
    </location>
</feature>
<feature type="transmembrane region" description="Helical" evidence="10">
    <location>
        <begin position="57"/>
        <end position="77"/>
    </location>
</feature>
<evidence type="ECO:0000256" key="8">
    <source>
        <dbReference type="ARBA" id="ARBA00023224"/>
    </source>
</evidence>
<dbReference type="GO" id="GO:0005886">
    <property type="term" value="C:plasma membrane"/>
    <property type="evidence" value="ECO:0007669"/>
    <property type="project" value="UniProtKB-SubCell"/>
</dbReference>
<sequence>MFFRTIDFKNPSYGTNASDLFVGLCNYKAQLGLDLYKVAECNRTTRDRDLESFHHGLLLGLALSGITINCIVIVYWIMTFRRFRNSVNIFNLSLVVVDLMDCFVVPIMIQNDFGKLFMSLNTCKFLLLVHNTATVARPLFLMFLWISRYQSVVVKSTTKNKTHVTSAQALCTFLAIAASVFSAVPGLMFCGVGTLNWGDDQHINNSTVLPTNNTSTTAATLATTSSSASSANGGGGEIVGTCGIKFEYFKRSYVSVRMTFMQILMWTFAPLCVVSVTNLLMIQMLHKNRFNKKSKPVLILLAQMVSFLLAESPFTITVLSNLATPVGDNCSENLAKENLAVATHAFTGAHLSTDPLLYVILGVSVKKIYEQLRSGNLWKTEREARRIQATSQSRLDRLSCGGGTSSPRSRRPTAGSTGRSHQLCYVNIAVTEPFGTVSSPGASRRKNTPRPPIPTSAEEAERVFGASGSAAKGQGREEDDDCVFERTPAEGEDVSSSYESRKQSPATTTTGHGSGSRPAGRRAATVVCSSRSRYFFRRARSSSTSTTTTISVTTPTTTTTTDSSSLSSSCRSDLPSPPHVTSNPYQLLHASGLDLLFTETERPPVPCQTETWEEEGSEGGDDSSDAKDARCSRGRQEIITRALDRYGNYSTPGHRRKQKKQKRCQRRATTTYNNSKRGDDNDDGFGDHRRPQQPPPDEQRHRGRAIITTTTSGTAVLNLTRDDEDDDLVEEAGLLITRPGTSTAAAAETSITRSPRTSADEITVTIQTLSGVETDQTDV</sequence>
<feature type="transmembrane region" description="Helical" evidence="10">
    <location>
        <begin position="125"/>
        <end position="146"/>
    </location>
</feature>
<feature type="compositionally biased region" description="Acidic residues" evidence="9">
    <location>
        <begin position="611"/>
        <end position="623"/>
    </location>
</feature>
<evidence type="ECO:0000256" key="3">
    <source>
        <dbReference type="ARBA" id="ARBA00022692"/>
    </source>
</evidence>
<keyword evidence="2" id="KW-1003">Cell membrane</keyword>
<feature type="region of interest" description="Disordered" evidence="9">
    <location>
        <begin position="435"/>
        <end position="524"/>
    </location>
</feature>
<accession>A0A866VSR3</accession>
<dbReference type="EMBL" id="MN373268">
    <property type="protein sequence ID" value="QOE74412.1"/>
    <property type="molecule type" value="Genomic_DNA"/>
</dbReference>
<organism evidence="12 13">
    <name type="scientific">Elephant endotheliotropic herpesvirus 3A</name>
    <dbReference type="NCBI Taxonomy" id="1329409"/>
    <lineage>
        <taxon>Viruses</taxon>
        <taxon>Duplodnaviria</taxon>
        <taxon>Heunggongvirae</taxon>
        <taxon>Peploviricota</taxon>
        <taxon>Herviviricetes</taxon>
        <taxon>Herpesvirales</taxon>
        <taxon>Orthoherpesviridae</taxon>
        <taxon>Betaherpesvirinae</taxon>
        <taxon>Proboscivirus</taxon>
        <taxon>Elephant endotheliotropic herpesvirus 3</taxon>
    </lineage>
</organism>
<dbReference type="KEGG" id="vg:80541529"/>
<feature type="region of interest" description="Disordered" evidence="9">
    <location>
        <begin position="539"/>
        <end position="582"/>
    </location>
</feature>
<keyword evidence="8" id="KW-0807">Transducer</keyword>
<feature type="compositionally biased region" description="Basic residues" evidence="9">
    <location>
        <begin position="653"/>
        <end position="666"/>
    </location>
</feature>
<dbReference type="GeneID" id="80541529"/>
<evidence type="ECO:0000256" key="2">
    <source>
        <dbReference type="ARBA" id="ARBA00022475"/>
    </source>
</evidence>
<evidence type="ECO:0000256" key="9">
    <source>
        <dbReference type="SAM" id="MobiDB-lite"/>
    </source>
</evidence>
<evidence type="ECO:0000256" key="5">
    <source>
        <dbReference type="ARBA" id="ARBA00023040"/>
    </source>
</evidence>
<evidence type="ECO:0000259" key="11">
    <source>
        <dbReference type="PROSITE" id="PS50262"/>
    </source>
</evidence>
<reference evidence="12" key="4">
    <citation type="journal article" date="2016" name="ILAR J">
        <title>Review of Elephant Endotheliotropic Herpesviruses and Acute Hemorrhagic Disease.</title>
        <authorList>
            <person name="Long S.Y."/>
            <person name="Latimer E.M."/>
            <person name="Hayward G.S."/>
        </authorList>
    </citation>
    <scope>NUCLEOTIDE SEQUENCE</scope>
    <source>
        <strain evidence="12">Nyah NAP97</strain>
    </source>
</reference>
<name>A0A866VSR3_9BETA</name>
<feature type="transmembrane region" description="Helical" evidence="10">
    <location>
        <begin position="297"/>
        <end position="319"/>
    </location>
</feature>
<evidence type="ECO:0000313" key="12">
    <source>
        <dbReference type="EMBL" id="QOE74412.1"/>
    </source>
</evidence>
<reference evidence="12" key="5">
    <citation type="journal article" date="2016" name="MSphere">
        <title>Complete Genome Sequence of Elephant Endotheliotropic Herpesvirus 4, the First Example of a GC-Rich Branch Proboscivirus.</title>
        <authorList>
            <person name="Ling P.D."/>
            <person name="Long S.Y."/>
            <person name="Fuery A."/>
            <person name="Peng R.S."/>
            <person name="Heaggans S.Y."/>
            <person name="Qin X."/>
            <person name="Worley K.C."/>
            <person name="Dugan S."/>
            <person name="Hayward G.S."/>
        </authorList>
    </citation>
    <scope>NUCLEOTIDE SEQUENCE</scope>
    <source>
        <strain evidence="12">Nyah NAP97</strain>
    </source>
</reference>
<feature type="compositionally biased region" description="Basic and acidic residues" evidence="9">
    <location>
        <begin position="624"/>
        <end position="644"/>
    </location>
</feature>
<proteinExistence type="predicted"/>
<dbReference type="PANTHER" id="PTHR24229:SF112">
    <property type="entry name" value="CHEMOKINE-LIKE RECEPTOR 1"/>
    <property type="match status" value="1"/>
</dbReference>
<reference evidence="12" key="1">
    <citation type="journal article" date="2009" name="Vet. Pathol.">
        <title>Clinico-pathologic features of fatal disease attributed to new variants of endotheliotropic herpesviruses in two Asian elephants (Elephas maximus).</title>
        <authorList>
            <person name="Garner M.M."/>
            <person name="Helmick K."/>
            <person name="Ochsenreiter J."/>
            <person name="Richman L.K."/>
            <person name="Latimer E."/>
            <person name="Wise A.G."/>
            <person name="Maes R.K."/>
            <person name="Kiupel M."/>
            <person name="Nordhausen R.W."/>
            <person name="Zong J.C."/>
            <person name="Hayward G.S."/>
        </authorList>
    </citation>
    <scope>NUCLEOTIDE SEQUENCE</scope>
    <source>
        <strain evidence="12">Nyah NAP97</strain>
    </source>
</reference>
<keyword evidence="13" id="KW-1185">Reference proteome</keyword>
<dbReference type="InterPro" id="IPR000276">
    <property type="entry name" value="GPCR_Rhodpsn"/>
</dbReference>
<dbReference type="Proteomes" id="UP001162024">
    <property type="component" value="Segment"/>
</dbReference>
<evidence type="ECO:0000256" key="4">
    <source>
        <dbReference type="ARBA" id="ARBA00022989"/>
    </source>
</evidence>
<keyword evidence="4 10" id="KW-1133">Transmembrane helix</keyword>
<dbReference type="Pfam" id="PF00001">
    <property type="entry name" value="7tm_1"/>
    <property type="match status" value="1"/>
</dbReference>
<gene>
    <name evidence="12" type="primary">U12</name>
</gene>
<dbReference type="Gene3D" id="1.20.1070.10">
    <property type="entry name" value="Rhodopsin 7-helix transmembrane proteins"/>
    <property type="match status" value="1"/>
</dbReference>
<reference evidence="12" key="7">
    <citation type="submission" date="2019-08" db="EMBL/GenBank/DDBJ databases">
        <title>Complete Genome Assembly and Annotation of EEHV3A the First Example of a GC-Branch African Elephant Endotheliotrophic Herpesvirus Associated with Lethal Hemorrhagic Disease.</title>
        <authorList>
            <person name="Tan J."/>
            <person name="Ling P.D."/>
            <person name="Worley K."/>
            <person name="Proudfoot J."/>
            <person name="Bowman M."/>
            <person name="Qin X."/>
            <person name="Latimer E.M."/>
            <person name="Holder K."/>
            <person name="Fayette M."/>
            <person name="Nodolf S."/>
            <person name="Heaggans S.Y."/>
            <person name="Zong J.-C."/>
            <person name="Pearson V.R."/>
            <person name="Hayward G.S."/>
        </authorList>
    </citation>
    <scope>NUCLEOTIDE SEQUENCE</scope>
    <source>
        <strain evidence="12">Nyah NAP97</strain>
    </source>
</reference>
<dbReference type="PROSITE" id="PS50262">
    <property type="entry name" value="G_PROTEIN_RECEP_F1_2"/>
    <property type="match status" value="1"/>
</dbReference>
<evidence type="ECO:0000256" key="7">
    <source>
        <dbReference type="ARBA" id="ARBA00023170"/>
    </source>
</evidence>
<dbReference type="GO" id="GO:0004930">
    <property type="term" value="F:G protein-coupled receptor activity"/>
    <property type="evidence" value="ECO:0007669"/>
    <property type="project" value="UniProtKB-KW"/>
</dbReference>
<keyword evidence="3 10" id="KW-0812">Transmembrane</keyword>
<evidence type="ECO:0000313" key="13">
    <source>
        <dbReference type="Proteomes" id="UP001162024"/>
    </source>
</evidence>
<dbReference type="RefSeq" id="YP_010802746.1">
    <property type="nucleotide sequence ID" value="NC_077039.1"/>
</dbReference>
<reference evidence="12" key="6">
    <citation type="journal article" date="2016" name="MSphere">
        <title>Comparison of the Gene Coding Contents and Other Unusual Features of the GC-Rich and AT-Rich Branch Probosciviruses.</title>
        <authorList>
            <person name="Ling P.D."/>
            <person name="Long S.Y."/>
            <person name="Zong J.C."/>
            <person name="Heaggans S.Y."/>
            <person name="Qin X."/>
            <person name="Hayward G.S."/>
        </authorList>
    </citation>
    <scope>NUCLEOTIDE SEQUENCE</scope>
    <source>
        <strain evidence="12">Nyah NAP97</strain>
    </source>
</reference>
<comment type="subcellular location">
    <subcellularLocation>
        <location evidence="1">Cell membrane</location>
        <topology evidence="1">Multi-pass membrane protein</topology>
    </subcellularLocation>
</comment>
<feature type="transmembrane region" description="Helical" evidence="10">
    <location>
        <begin position="167"/>
        <end position="189"/>
    </location>
</feature>
<feature type="transmembrane region" description="Helical" evidence="10">
    <location>
        <begin position="263"/>
        <end position="285"/>
    </location>
</feature>
<feature type="domain" description="G-protein coupled receptors family 1 profile" evidence="11">
    <location>
        <begin position="69"/>
        <end position="358"/>
    </location>
</feature>
<feature type="transmembrane region" description="Helical" evidence="10">
    <location>
        <begin position="89"/>
        <end position="109"/>
    </location>
</feature>
<reference evidence="12" key="3">
    <citation type="journal article" date="2014" name="J. Virol.">
        <title>Comparative genome analysis of four elephant endotheliotropic herpesviruses, EEHV3, EEHV4, EEHV5, and EEHV6, from cases of hemorrhagic disease or viremia.</title>
        <authorList>
            <person name="Zong JC"/>
            <person name="Latimer EM"/>
            <person name="Long SY"/>
            <person name="Richman LK"/>
            <person name="Heaggans SY"/>
            <person name="Hayward GS."/>
        </authorList>
    </citation>
    <scope>NUCLEOTIDE SEQUENCE</scope>
    <source>
        <strain evidence="12">Nyah NAP97</strain>
    </source>
</reference>
<feature type="region of interest" description="Disordered" evidence="9">
    <location>
        <begin position="388"/>
        <end position="420"/>
    </location>
</feature>
<reference evidence="12" key="2">
    <citation type="journal article" date="2013" name="Genome Announc.">
        <title>Complete Genome Sequence of Elephant Endotheliotropic Herpesvirus 1A.</title>
        <authorList>
            <person name="Ling P.D."/>
            <person name="Reid J.G."/>
            <person name="Qin X."/>
            <person name="Muzny D.M."/>
            <person name="Gibbs R."/>
            <person name="Petrosino J."/>
            <person name="Peng R."/>
            <person name="Zong J.C."/>
            <person name="Heaggans S.Y."/>
            <person name="Hayward G.S."/>
        </authorList>
    </citation>
    <scope>NUCLEOTIDE SEQUENCE</scope>
    <source>
        <strain evidence="12">Nyah NAP97</strain>
    </source>
</reference>